<dbReference type="Pfam" id="PF13637">
    <property type="entry name" value="Ank_4"/>
    <property type="match status" value="1"/>
</dbReference>
<reference evidence="5 6" key="1">
    <citation type="submission" date="2019-10" db="EMBL/GenBank/DDBJ databases">
        <authorList>
            <person name="Palmer J.M."/>
        </authorList>
    </citation>
    <scope>NUCLEOTIDE SEQUENCE [LARGE SCALE GENOMIC DNA]</scope>
    <source>
        <strain evidence="5 6">TWF506</strain>
    </source>
</reference>
<evidence type="ECO:0000313" key="5">
    <source>
        <dbReference type="EMBL" id="KAK6506322.1"/>
    </source>
</evidence>
<proteinExistence type="predicted"/>
<dbReference type="Gene3D" id="3.40.50.300">
    <property type="entry name" value="P-loop containing nucleotide triphosphate hydrolases"/>
    <property type="match status" value="1"/>
</dbReference>
<keyword evidence="2 3" id="KW-0040">ANK repeat</keyword>
<sequence length="1653" mass="187214">MLPQIKLENSRAIDIRWGLLQRTRRLLRAIRKPSKSFKKPSKSRFKEPQKNELWKAFFGAQGSNENEFQSLMNRCQRLATDINDNNESAKTAKLWEVLVEVRKIGDAAVSAAPETVSLVWFGISSLISITAKSQELRNMMCDTCQSIAVMIRDCLRWEKHTLDSPTAKSAHKTQSLGLSEIDIWQVEVPELFYAILDFLWHSLAHRDQTFFRRIGSTVKETFTNNLKQKVERLMETYNKLVQSAQAQFEDLLLARGQEAGRSLAETKKVMEESVTLLSQIFENLHYEWKRSRLKEQIEEIAEPTAHKLHFGGLNDRVNTILNERENGEVAEWFFNNDSYQSWEGACVPGSLEIERKTLLCLRGRRGHGKSMAMLCLRKRLEQGTNGLVQSDHLKSTVLYFFFKRGDMDLQNTRTALETILHQLLNRVQDIVNNGNILDDCVSVLNPELGQPNETGQSAGSKYDSTDIKSISETIRRIASRLPRVYILVDALDECNDRQERGLVPLLKSIAGSSRGAINESIRIIFSVRNTVDIMAELRPSAPLPQEPESSSTSNPIPGASEDLEPWIGMIEITAEKNSSDLKAYLEHDVKALLTRRINPDTHPKFYNSELMRISGIIRERANGDFALARMFIAHLQQPSKLPLNEKELYRSAKDRSWNSGLGSDPNRTQTDVASLTFPNSTDTISNSVSGSGGIIEDDPEDDPEVKNIIFHLETVGQDFFKIKKHTNLIDVDISIREWIQDEHGAASSGVKERGGFSRYMDDGKNIVFKFTLTPSFVRYGSGLSELFSERKAQMSITLDILRALNNPSFQNKHMPWNFEQRAGTTHRRYEIENWHSHLKILDKWWVSDKSLYENKWSDIREQISIFMQPNNWYRWAVLHKSKVPFTTSNQERDLGIVSRLCQHPIHVAAAYGLRIVIDILLDVDGNTKLAKARPQERFDAISASIWKIATEEEVRHFKTHQKDIRNIPEADVPLENGVVPLFLAAAYPEALQCLIKHGANVNAVIRKGAHRGGPILLFMLSEIACNRHPNMVISTWIESAKILISRGARVDVPDKSGSTALHYAAKIQDVEFFRFVLVSANQDVHVRNEVQQTPLHYLFSRHPITSKVQDTLQICDILVSMSRGGGEGEDLVNAQDRHSTSPLFGAIGQGFIAGVKKLIELGVDVHGDDNSGSTCFHRLAIVQASDSTLEIAELLYKQGLDFKRKDNAGRTALLNALRYENEIMTGFLLEKYKLLDIDEAQLHPILVSDSDGETILHSLARDTTEWSEAIFKSIVSWLDNAAIREALAKPGSYGDTPLYIAAKEVNMRQINGFLELEPDINVRNWDGETILDLWCAETSGVSHRRWEHLEPVFFSTLKRIFDATSPPFRLSILEALIWGDNNQLIMEKLGWRLFEEREEFRDPKEYHDEHNWTVQDILKFCPGDVSRMLQKLGDPLGSRNILSPSRMNFYTISSLEGSEDGLSCCLIRTTGFSLRSEVSADHPIPPDYTFYFEVTFLPAMESWKEDIGSCRIGVLTRGSYKKVERHAAIGHLGKGLRFGDGKSDKPLDIKEDLPLVSNLDPRDESETTQSRIPSVTLGLGINTALFKVFITFNGQIALQAEDVPQRRYFPSATLSTTCPRCTLNFGKTPFRFEPANDVGWRGDVSLVQSLFGQ</sequence>
<evidence type="ECO:0000259" key="4">
    <source>
        <dbReference type="Pfam" id="PF24883"/>
    </source>
</evidence>
<feature type="domain" description="Nephrocystin 3-like N-terminal" evidence="4">
    <location>
        <begin position="330"/>
        <end position="525"/>
    </location>
</feature>
<organism evidence="5 6">
    <name type="scientific">Arthrobotrys conoides</name>
    <dbReference type="NCBI Taxonomy" id="74498"/>
    <lineage>
        <taxon>Eukaryota</taxon>
        <taxon>Fungi</taxon>
        <taxon>Dikarya</taxon>
        <taxon>Ascomycota</taxon>
        <taxon>Pezizomycotina</taxon>
        <taxon>Orbiliomycetes</taxon>
        <taxon>Orbiliales</taxon>
        <taxon>Orbiliaceae</taxon>
        <taxon>Arthrobotrys</taxon>
    </lineage>
</organism>
<dbReference type="InterPro" id="IPR056884">
    <property type="entry name" value="NPHP3-like_N"/>
</dbReference>
<evidence type="ECO:0000313" key="6">
    <source>
        <dbReference type="Proteomes" id="UP001307849"/>
    </source>
</evidence>
<feature type="repeat" description="ANK" evidence="3">
    <location>
        <begin position="1056"/>
        <end position="1089"/>
    </location>
</feature>
<evidence type="ECO:0000256" key="2">
    <source>
        <dbReference type="ARBA" id="ARBA00023043"/>
    </source>
</evidence>
<dbReference type="InterPro" id="IPR002110">
    <property type="entry name" value="Ankyrin_rpt"/>
</dbReference>
<dbReference type="Gene3D" id="1.25.40.20">
    <property type="entry name" value="Ankyrin repeat-containing domain"/>
    <property type="match status" value="2"/>
</dbReference>
<gene>
    <name evidence="5" type="ORF">TWF506_011240</name>
</gene>
<dbReference type="SUPFAM" id="SSF48403">
    <property type="entry name" value="Ankyrin repeat"/>
    <property type="match status" value="2"/>
</dbReference>
<dbReference type="InterPro" id="IPR036770">
    <property type="entry name" value="Ankyrin_rpt-contain_sf"/>
</dbReference>
<dbReference type="Proteomes" id="UP001307849">
    <property type="component" value="Unassembled WGS sequence"/>
</dbReference>
<dbReference type="Pfam" id="PF24883">
    <property type="entry name" value="NPHP3_N"/>
    <property type="match status" value="1"/>
</dbReference>
<protein>
    <recommendedName>
        <fullName evidence="4">Nephrocystin 3-like N-terminal domain-containing protein</fullName>
    </recommendedName>
</protein>
<dbReference type="InterPro" id="IPR027417">
    <property type="entry name" value="P-loop_NTPase"/>
</dbReference>
<dbReference type="SMART" id="SM00248">
    <property type="entry name" value="ANK"/>
    <property type="match status" value="7"/>
</dbReference>
<evidence type="ECO:0000256" key="1">
    <source>
        <dbReference type="ARBA" id="ARBA00022737"/>
    </source>
</evidence>
<keyword evidence="6" id="KW-1185">Reference proteome</keyword>
<dbReference type="EMBL" id="JAVHJM010000009">
    <property type="protein sequence ID" value="KAK6506322.1"/>
    <property type="molecule type" value="Genomic_DNA"/>
</dbReference>
<evidence type="ECO:0000256" key="3">
    <source>
        <dbReference type="PROSITE-ProRule" id="PRU00023"/>
    </source>
</evidence>
<dbReference type="Gene3D" id="2.60.120.920">
    <property type="match status" value="1"/>
</dbReference>
<accession>A0AAN8NJF2</accession>
<name>A0AAN8NJF2_9PEZI</name>
<dbReference type="PANTHER" id="PTHR24123:SF33">
    <property type="entry name" value="PROTEIN HOS4"/>
    <property type="match status" value="1"/>
</dbReference>
<dbReference type="InterPro" id="IPR043136">
    <property type="entry name" value="B30.2/SPRY_sf"/>
</dbReference>
<dbReference type="PANTHER" id="PTHR24123">
    <property type="entry name" value="ANKYRIN REPEAT-CONTAINING"/>
    <property type="match status" value="1"/>
</dbReference>
<comment type="caution">
    <text evidence="5">The sequence shown here is derived from an EMBL/GenBank/DDBJ whole genome shotgun (WGS) entry which is preliminary data.</text>
</comment>
<dbReference type="InterPro" id="IPR051165">
    <property type="entry name" value="Multifunctional_ANK_Repeat"/>
</dbReference>
<dbReference type="PROSITE" id="PS50088">
    <property type="entry name" value="ANK_REPEAT"/>
    <property type="match status" value="1"/>
</dbReference>
<keyword evidence="1" id="KW-0677">Repeat</keyword>